<dbReference type="RefSeq" id="WP_153862527.1">
    <property type="nucleotide sequence ID" value="NZ_WJQR01000011.1"/>
</dbReference>
<sequence length="186" mass="21736">MKKIILIILSIGLLTTFNRNIIFASSIEENFIHDLFEINYAEAVEFDASLYQEMKIKINTLEDLEGGCPIKLFSFNSDFIQNNTLTSFHDIVDETYLDKLLINGWITEKYTTALTNKSDFKIDQLTLISEETSNEAIKQKWQFILVETSVVDLQQIDLWEIEVVTYRSLESQKITFFKELRRQAQD</sequence>
<comment type="caution">
    <text evidence="1">The sequence shown here is derived from an EMBL/GenBank/DDBJ whole genome shotgun (WGS) entry which is preliminary data.</text>
</comment>
<evidence type="ECO:0000313" key="1">
    <source>
        <dbReference type="EMBL" id="MRI82429.1"/>
    </source>
</evidence>
<evidence type="ECO:0000313" key="2">
    <source>
        <dbReference type="Proteomes" id="UP000469870"/>
    </source>
</evidence>
<name>A0A844BXT4_9LACT</name>
<gene>
    <name evidence="1" type="ORF">GIY11_10450</name>
</gene>
<dbReference type="Proteomes" id="UP000469870">
    <property type="component" value="Unassembled WGS sequence"/>
</dbReference>
<proteinExistence type="predicted"/>
<accession>A0A844BXT4</accession>
<reference evidence="1 2" key="1">
    <citation type="submission" date="2019-11" db="EMBL/GenBank/DDBJ databases">
        <title>Characterisation of Fundicoccus ignavus gen. nov. sp. nov., a novel genus of the family Aerococcaceae isolated from bulk tank milk.</title>
        <authorList>
            <person name="Siebert A."/>
            <person name="Huptas C."/>
            <person name="Wenning M."/>
            <person name="Scherer S."/>
            <person name="Doll E.V."/>
        </authorList>
    </citation>
    <scope>NUCLEOTIDE SEQUENCE [LARGE SCALE GENOMIC DNA]</scope>
    <source>
        <strain evidence="1 2">DSM 109653</strain>
    </source>
</reference>
<protein>
    <submittedName>
        <fullName evidence="1">Uncharacterized protein</fullName>
    </submittedName>
</protein>
<dbReference type="AlphaFoldDB" id="A0A844BXT4"/>
<dbReference type="EMBL" id="WJQR01000011">
    <property type="protein sequence ID" value="MRI82429.1"/>
    <property type="molecule type" value="Genomic_DNA"/>
</dbReference>
<organism evidence="1 2">
    <name type="scientific">Fundicoccus ignavus</name>
    <dbReference type="NCBI Taxonomy" id="2664442"/>
    <lineage>
        <taxon>Bacteria</taxon>
        <taxon>Bacillati</taxon>
        <taxon>Bacillota</taxon>
        <taxon>Bacilli</taxon>
        <taxon>Lactobacillales</taxon>
        <taxon>Aerococcaceae</taxon>
        <taxon>Fundicoccus</taxon>
    </lineage>
</organism>